<sequence>MLLSCTLSAAARAGKVHLGPQITSSGSLEDLELVKGHHRTCLNQHTGACQQTLSGESIDDRQGTPLPTRILDISQGDLSAGSSAKAPPKTTTKNLPDRLEGVGLAFYDLSKTFQEAITVTRHLGLRYLWIDSLCILRDSSDDWAKEEHTMCDVYSHAQVVIAAFSAPNAYSGLFQTYPLLPSTVLPYFDASGSPAGTIEAVMLPWTTSTLNRSEDKGELATRGWSLQEGILARRIVYFTDQSVVWQCAEAHLDELRRFYRHDFREWTLQEQFDKIVNRYSDRKLTYMSDKPVALQGITTAFEKARREAGYFGCWKEDPFEDLHWERDPPDGSGIFLTRPVELQEQPSWSWLSTNGPLFVVRENCKDKYGEDRDGLKWPATRPRIAQSALAVLEFSAQTRSILVHGPLGRVTAKIMYRIDGVYDILDSSFNAGRLGWMKIDCRGGDLLNIYCFVNMTTNDKRALTKHFSCKRSEVWSTIIAGQDLAILTGEKGANGGLLASPHASFILYEPTNENAYSGYGIENAALAHLQRCSFHQIASCALY</sequence>
<name>A0ACC1SL38_9HYPO</name>
<gene>
    <name evidence="1" type="ORF">NM208_g4341</name>
</gene>
<dbReference type="EMBL" id="JANRMS010000321">
    <property type="protein sequence ID" value="KAJ3541975.1"/>
    <property type="molecule type" value="Genomic_DNA"/>
</dbReference>
<evidence type="ECO:0000313" key="1">
    <source>
        <dbReference type="EMBL" id="KAJ3541975.1"/>
    </source>
</evidence>
<keyword evidence="2" id="KW-1185">Reference proteome</keyword>
<reference evidence="1" key="1">
    <citation type="submission" date="2022-08" db="EMBL/GenBank/DDBJ databases">
        <title>Genome Sequence of Fusarium decemcellulare.</title>
        <authorList>
            <person name="Buettner E."/>
        </authorList>
    </citation>
    <scope>NUCLEOTIDE SEQUENCE</scope>
    <source>
        <strain evidence="1">Babe19</strain>
    </source>
</reference>
<protein>
    <submittedName>
        <fullName evidence="1">Uncharacterized protein</fullName>
    </submittedName>
</protein>
<organism evidence="1 2">
    <name type="scientific">Fusarium decemcellulare</name>
    <dbReference type="NCBI Taxonomy" id="57161"/>
    <lineage>
        <taxon>Eukaryota</taxon>
        <taxon>Fungi</taxon>
        <taxon>Dikarya</taxon>
        <taxon>Ascomycota</taxon>
        <taxon>Pezizomycotina</taxon>
        <taxon>Sordariomycetes</taxon>
        <taxon>Hypocreomycetidae</taxon>
        <taxon>Hypocreales</taxon>
        <taxon>Nectriaceae</taxon>
        <taxon>Fusarium</taxon>
        <taxon>Fusarium decemcellulare species complex</taxon>
    </lineage>
</organism>
<evidence type="ECO:0000313" key="2">
    <source>
        <dbReference type="Proteomes" id="UP001148629"/>
    </source>
</evidence>
<proteinExistence type="predicted"/>
<dbReference type="Proteomes" id="UP001148629">
    <property type="component" value="Unassembled WGS sequence"/>
</dbReference>
<accession>A0ACC1SL38</accession>
<comment type="caution">
    <text evidence="1">The sequence shown here is derived from an EMBL/GenBank/DDBJ whole genome shotgun (WGS) entry which is preliminary data.</text>
</comment>